<keyword evidence="4" id="KW-0436">Ligase</keyword>
<dbReference type="EMBL" id="AM420293">
    <property type="protein sequence ID" value="CAM00114.1"/>
    <property type="molecule type" value="Genomic_DNA"/>
</dbReference>
<keyword evidence="3" id="KW-0067">ATP-binding</keyword>
<dbReference type="InterPro" id="IPR002698">
    <property type="entry name" value="FTHF_cligase"/>
</dbReference>
<sequence>MPRSDRVCSSSGFGRKYSVTDSFSGEVTMTSLLAPASAASAATSSMAGVSTTGRSSFGTAFVVGRNLVPSPAAGTMAVRNAAAAVSVGLSMAAEPIGPTYSGVVTSIGDLCEQKAQWRRKLLDRRGATNGTTRSAEAAALGEAVLRWLDDRPGATVCAYVPVGGEPGSPELLDELRAKGHRVLLPVVVRSSPLDWAAYTGPDSLEPAGYGLLEPSGARLGPEAIGEADAVLVPALAVDRRGVRLGRGAGYYDRSLPMAAPAAALVAVVRDEEFVEELPGEDHDVRVGAVLTPGHGVRALSA</sequence>
<keyword evidence="5" id="KW-1185">Reference proteome</keyword>
<dbReference type="GO" id="GO:0030272">
    <property type="term" value="F:5-formyltetrahydrofolate cyclo-ligase activity"/>
    <property type="evidence" value="ECO:0007669"/>
    <property type="project" value="UniProtKB-EC"/>
</dbReference>
<dbReference type="InterPro" id="IPR037171">
    <property type="entry name" value="NagB/RpiA_transferase-like"/>
</dbReference>
<dbReference type="EC" id="6.3.3.2" evidence="4"/>
<dbReference type="PANTHER" id="PTHR23407:SF1">
    <property type="entry name" value="5-FORMYLTETRAHYDROFOLATE CYCLO-LIGASE"/>
    <property type="match status" value="1"/>
</dbReference>
<dbReference type="Gene3D" id="3.40.50.10420">
    <property type="entry name" value="NagB/RpiA/CoA transferase-like"/>
    <property type="match status" value="1"/>
</dbReference>
<organism evidence="4 5">
    <name type="scientific">Saccharopolyspora erythraea (strain ATCC 11635 / DSM 40517 / JCM 4748 / NBRC 13426 / NCIMB 8594 / NRRL 2338)</name>
    <dbReference type="NCBI Taxonomy" id="405948"/>
    <lineage>
        <taxon>Bacteria</taxon>
        <taxon>Bacillati</taxon>
        <taxon>Actinomycetota</taxon>
        <taxon>Actinomycetes</taxon>
        <taxon>Pseudonocardiales</taxon>
        <taxon>Pseudonocardiaceae</taxon>
        <taxon>Saccharopolyspora</taxon>
    </lineage>
</organism>
<evidence type="ECO:0000256" key="2">
    <source>
        <dbReference type="ARBA" id="ARBA00022741"/>
    </source>
</evidence>
<comment type="similarity">
    <text evidence="1">Belongs to the 5-formyltetrahydrofolate cyclo-ligase family.</text>
</comment>
<evidence type="ECO:0000256" key="1">
    <source>
        <dbReference type="ARBA" id="ARBA00010638"/>
    </source>
</evidence>
<evidence type="ECO:0000256" key="3">
    <source>
        <dbReference type="ARBA" id="ARBA00022840"/>
    </source>
</evidence>
<dbReference type="SUPFAM" id="SSF100950">
    <property type="entry name" value="NagB/RpiA/CoA transferase-like"/>
    <property type="match status" value="1"/>
</dbReference>
<keyword evidence="2" id="KW-0547">Nucleotide-binding</keyword>
<dbReference type="Pfam" id="PF01812">
    <property type="entry name" value="5-FTHF_cyc-lig"/>
    <property type="match status" value="1"/>
</dbReference>
<reference evidence="4 5" key="1">
    <citation type="journal article" date="2007" name="Nat. Biotechnol.">
        <title>Complete genome sequence of the erythromycin-producing bacterium Saccharopolyspora erythraea NRRL23338.</title>
        <authorList>
            <person name="Oliynyk M."/>
            <person name="Samborskyy M."/>
            <person name="Lester J.B."/>
            <person name="Mironenko T."/>
            <person name="Scott N."/>
            <person name="Dickens S."/>
            <person name="Haydock S.F."/>
            <person name="Leadlay P.F."/>
        </authorList>
    </citation>
    <scope>NUCLEOTIDE SEQUENCE [LARGE SCALE GENOMIC DNA]</scope>
    <source>
        <strain evidence="5">ATCC 11635 / DSM 40517 / JCM 4748 / NBRC 13426 / NCIMB 8594 / NRRL 2338</strain>
    </source>
</reference>
<dbReference type="HOGENOM" id="CLU_924048_0_0_11"/>
<accession>A4F7U0</accession>
<dbReference type="GO" id="GO:0005524">
    <property type="term" value="F:ATP binding"/>
    <property type="evidence" value="ECO:0007669"/>
    <property type="project" value="UniProtKB-KW"/>
</dbReference>
<dbReference type="Proteomes" id="UP000006728">
    <property type="component" value="Chromosome"/>
</dbReference>
<evidence type="ECO:0000313" key="5">
    <source>
        <dbReference type="Proteomes" id="UP000006728"/>
    </source>
</evidence>
<dbReference type="NCBIfam" id="TIGR02727">
    <property type="entry name" value="MTHFS_bact"/>
    <property type="match status" value="1"/>
</dbReference>
<dbReference type="GO" id="GO:0035999">
    <property type="term" value="P:tetrahydrofolate interconversion"/>
    <property type="evidence" value="ECO:0007669"/>
    <property type="project" value="TreeGrafter"/>
</dbReference>
<protein>
    <submittedName>
        <fullName evidence="4">5-formyltetrahydrofolate cyclo-ligase</fullName>
        <ecNumber evidence="4">6.3.3.2</ecNumber>
    </submittedName>
</protein>
<dbReference type="GO" id="GO:0009396">
    <property type="term" value="P:folic acid-containing compound biosynthetic process"/>
    <property type="evidence" value="ECO:0007669"/>
    <property type="project" value="TreeGrafter"/>
</dbReference>
<evidence type="ECO:0000313" key="4">
    <source>
        <dbReference type="EMBL" id="CAM00114.1"/>
    </source>
</evidence>
<gene>
    <name evidence="4" type="ordered locus">SACE_0773</name>
</gene>
<dbReference type="PANTHER" id="PTHR23407">
    <property type="entry name" value="ATPASE INHIBITOR/5-FORMYLTETRAHYDROFOLATE CYCLO-LIGASE"/>
    <property type="match status" value="1"/>
</dbReference>
<dbReference type="STRING" id="405948.SACE_0773"/>
<proteinExistence type="inferred from homology"/>
<dbReference type="eggNOG" id="COG0212">
    <property type="taxonomic scope" value="Bacteria"/>
</dbReference>
<dbReference type="AlphaFoldDB" id="A4F7U0"/>
<dbReference type="InterPro" id="IPR024185">
    <property type="entry name" value="FTHF_cligase-like_sf"/>
</dbReference>
<dbReference type="KEGG" id="sen:SACE_0773"/>
<name>A4F7U0_SACEN</name>